<dbReference type="HAMAP" id="MF_01401">
    <property type="entry name" value="MsrA"/>
    <property type="match status" value="1"/>
</dbReference>
<dbReference type="PANTHER" id="PTHR43774">
    <property type="entry name" value="PEPTIDE METHIONINE SULFOXIDE REDUCTASE"/>
    <property type="match status" value="1"/>
</dbReference>
<dbReference type="PANTHER" id="PTHR43774:SF1">
    <property type="entry name" value="PEPTIDE METHIONINE SULFOXIDE REDUCTASE MSRA 2"/>
    <property type="match status" value="1"/>
</dbReference>
<gene>
    <name evidence="4" type="primary">msrA</name>
    <name evidence="6" type="ORF">SAMN05660226_01479</name>
</gene>
<organism evidence="6 7">
    <name type="scientific">Parapedobacter luteus</name>
    <dbReference type="NCBI Taxonomy" id="623280"/>
    <lineage>
        <taxon>Bacteria</taxon>
        <taxon>Pseudomonadati</taxon>
        <taxon>Bacteroidota</taxon>
        <taxon>Sphingobacteriia</taxon>
        <taxon>Sphingobacteriales</taxon>
        <taxon>Sphingobacteriaceae</taxon>
        <taxon>Parapedobacter</taxon>
    </lineage>
</organism>
<dbReference type="AlphaFoldDB" id="A0A1T5BHX5"/>
<dbReference type="RefSeq" id="WP_079716527.1">
    <property type="nucleotide sequence ID" value="NZ_FUYS01000003.1"/>
</dbReference>
<protein>
    <recommendedName>
        <fullName evidence="4">Peptide methionine sulfoxide reductase MsrA</fullName>
        <shortName evidence="4">Protein-methionine-S-oxide reductase</shortName>
        <ecNumber evidence="4">1.8.4.11</ecNumber>
    </recommendedName>
    <alternativeName>
        <fullName evidence="4">Peptide-methionine (S)-S-oxide reductase</fullName>
        <shortName evidence="4">Peptide Met(O) reductase</shortName>
    </alternativeName>
</protein>
<evidence type="ECO:0000256" key="1">
    <source>
        <dbReference type="ARBA" id="ARBA00023002"/>
    </source>
</evidence>
<dbReference type="InterPro" id="IPR002569">
    <property type="entry name" value="Met_Sox_Rdtase_MsrA_dom"/>
</dbReference>
<accession>A0A1T5BHX5</accession>
<dbReference type="EC" id="1.8.4.11" evidence="4"/>
<evidence type="ECO:0000256" key="4">
    <source>
        <dbReference type="HAMAP-Rule" id="MF_01401"/>
    </source>
</evidence>
<evidence type="ECO:0000313" key="6">
    <source>
        <dbReference type="EMBL" id="SKB46609.1"/>
    </source>
</evidence>
<dbReference type="NCBIfam" id="TIGR00401">
    <property type="entry name" value="msrA"/>
    <property type="match status" value="1"/>
</dbReference>
<proteinExistence type="inferred from homology"/>
<dbReference type="Pfam" id="PF01625">
    <property type="entry name" value="PMSR"/>
    <property type="match status" value="1"/>
</dbReference>
<keyword evidence="7" id="KW-1185">Reference proteome</keyword>
<feature type="domain" description="Peptide methionine sulphoxide reductase MsrA" evidence="5">
    <location>
        <begin position="58"/>
        <end position="211"/>
    </location>
</feature>
<evidence type="ECO:0000313" key="7">
    <source>
        <dbReference type="Proteomes" id="UP000190541"/>
    </source>
</evidence>
<feature type="active site" evidence="4">
    <location>
        <position position="65"/>
    </location>
</feature>
<evidence type="ECO:0000259" key="5">
    <source>
        <dbReference type="Pfam" id="PF01625"/>
    </source>
</evidence>
<dbReference type="GO" id="GO:0008113">
    <property type="term" value="F:peptide-methionine (S)-S-oxide reductase activity"/>
    <property type="evidence" value="ECO:0007669"/>
    <property type="project" value="UniProtKB-UniRule"/>
</dbReference>
<keyword evidence="1 4" id="KW-0560">Oxidoreductase</keyword>
<dbReference type="EMBL" id="FUYS01000003">
    <property type="protein sequence ID" value="SKB46609.1"/>
    <property type="molecule type" value="Genomic_DNA"/>
</dbReference>
<evidence type="ECO:0000256" key="2">
    <source>
        <dbReference type="ARBA" id="ARBA00047806"/>
    </source>
</evidence>
<name>A0A1T5BHX5_9SPHI</name>
<comment type="similarity">
    <text evidence="4">Belongs to the MsrA Met sulfoxide reductase family.</text>
</comment>
<comment type="catalytic activity">
    <reaction evidence="3 4">
        <text>[thioredoxin]-disulfide + L-methionine + H2O = L-methionine (S)-S-oxide + [thioredoxin]-dithiol</text>
        <dbReference type="Rhea" id="RHEA:19993"/>
        <dbReference type="Rhea" id="RHEA-COMP:10698"/>
        <dbReference type="Rhea" id="RHEA-COMP:10700"/>
        <dbReference type="ChEBI" id="CHEBI:15377"/>
        <dbReference type="ChEBI" id="CHEBI:29950"/>
        <dbReference type="ChEBI" id="CHEBI:50058"/>
        <dbReference type="ChEBI" id="CHEBI:57844"/>
        <dbReference type="ChEBI" id="CHEBI:58772"/>
        <dbReference type="EC" id="1.8.4.11"/>
    </reaction>
</comment>
<dbReference type="OrthoDB" id="4174719at2"/>
<dbReference type="STRING" id="623280.SAMN05660226_01479"/>
<dbReference type="Proteomes" id="UP000190541">
    <property type="component" value="Unassembled WGS sequence"/>
</dbReference>
<dbReference type="SUPFAM" id="SSF55068">
    <property type="entry name" value="Peptide methionine sulfoxide reductase"/>
    <property type="match status" value="1"/>
</dbReference>
<dbReference type="Gene3D" id="3.30.1060.10">
    <property type="entry name" value="Peptide methionine sulphoxide reductase MsrA"/>
    <property type="match status" value="1"/>
</dbReference>
<comment type="catalytic activity">
    <reaction evidence="2 4">
        <text>L-methionyl-[protein] + [thioredoxin]-disulfide + H2O = L-methionyl-(S)-S-oxide-[protein] + [thioredoxin]-dithiol</text>
        <dbReference type="Rhea" id="RHEA:14217"/>
        <dbReference type="Rhea" id="RHEA-COMP:10698"/>
        <dbReference type="Rhea" id="RHEA-COMP:10700"/>
        <dbReference type="Rhea" id="RHEA-COMP:12313"/>
        <dbReference type="Rhea" id="RHEA-COMP:12315"/>
        <dbReference type="ChEBI" id="CHEBI:15377"/>
        <dbReference type="ChEBI" id="CHEBI:16044"/>
        <dbReference type="ChEBI" id="CHEBI:29950"/>
        <dbReference type="ChEBI" id="CHEBI:44120"/>
        <dbReference type="ChEBI" id="CHEBI:50058"/>
        <dbReference type="EC" id="1.8.4.11"/>
    </reaction>
</comment>
<sequence length="236" mass="26771">MKTTGNNRSGAVIGGCFALLLLVSPIISRSEQQKDDNNTTSLTEPKVMEKENAIKTDTATFAAGCFWCVEEQFKQLKGVESVTSGYTGGTVPDPTYKEVGTGTTGHAEACNIVFDPAKISYEQLMEAFFVAHDPTQLNRQGNDVGTQYRSAIFYHNAKQQKLATYYIKRLNEEKAYEKNIVTQVMPYGMFYKAEDYHQDYYANNSDAPYCQLVIKPKLEKFKKVFKHELKYRKDTR</sequence>
<comment type="function">
    <text evidence="4">Has an important function as a repair enzyme for proteins that have been inactivated by oxidation. Catalyzes the reversible oxidation-reduction of methionine sulfoxide in proteins to methionine.</text>
</comment>
<dbReference type="InterPro" id="IPR036509">
    <property type="entry name" value="Met_Sox_Rdtase_MsrA_sf"/>
</dbReference>
<evidence type="ECO:0000256" key="3">
    <source>
        <dbReference type="ARBA" id="ARBA00048782"/>
    </source>
</evidence>
<reference evidence="6 7" key="1">
    <citation type="submission" date="2017-02" db="EMBL/GenBank/DDBJ databases">
        <authorList>
            <person name="Peterson S.W."/>
        </authorList>
    </citation>
    <scope>NUCLEOTIDE SEQUENCE [LARGE SCALE GENOMIC DNA]</scope>
    <source>
        <strain evidence="6 7">DSM 22899</strain>
    </source>
</reference>
<dbReference type="GO" id="GO:0033744">
    <property type="term" value="F:L-methionine:thioredoxin-disulfide S-oxidoreductase activity"/>
    <property type="evidence" value="ECO:0007669"/>
    <property type="project" value="RHEA"/>
</dbReference>